<keyword evidence="2 4" id="KW-0479">Metal-binding</keyword>
<evidence type="ECO:0000259" key="5">
    <source>
        <dbReference type="PROSITE" id="PS51007"/>
    </source>
</evidence>
<dbReference type="PROSITE" id="PS51007">
    <property type="entry name" value="CYTC"/>
    <property type="match status" value="1"/>
</dbReference>
<dbReference type="KEGG" id="pfer:IRI77_10060"/>
<dbReference type="InterPro" id="IPR036909">
    <property type="entry name" value="Cyt_c-like_dom_sf"/>
</dbReference>
<dbReference type="NCBIfam" id="NF040606">
    <property type="entry name" value="CytoC_perox"/>
    <property type="match status" value="1"/>
</dbReference>
<dbReference type="InterPro" id="IPR047758">
    <property type="entry name" value="CytoC_perox"/>
</dbReference>
<dbReference type="RefSeq" id="WP_194451940.1">
    <property type="nucleotide sequence ID" value="NZ_CP063849.1"/>
</dbReference>
<sequence>MKRTLIFLVVAAVIVLAAMPVVKTKLAEIRVNVPDVQRPPETITVSQNWTDQQRLQFHHTAQGTRLLPYPWFMALEQPCLSPFGCGLFHETSYLARFGFIPSKKDPAINPDGLPVGFAVDKDFVDPATKKPATVVGLTCAACHTGEVFYGKYAVQIDGGPAMIEVTEFQKALGLALGFTLKFPMSIGRYSRFEQRVLGPNPTAEQKQELRAGMEAYLKNGLAEKKAADAVHAYDNKAGFGRTDALTRIGNQVFAVDTGIEKNFAVSNAAVRFPQIWDASWFNWVQYNSSIADPLVRNIGEALGVRAAVKLNGPDAGKFENSINVRGLYAMEELLAGPAPFQGLTSPKWPSVLPALDQAKVTQGGALYRKHCQGCHLPPVPELLADLKGYGKPGASEPTYWWRNGVGNWFLQVTDIRIEDIGTDPHQAVDFRNRTADTGDLKLGVKSAAEGLNLVTHGIVDAYFDKDKDYFTPERRTQWAGGRDRKDPAVRDDLIYKARPLDGIWAVAPYLHNGCVPNLYLLLSPQSDRPKTFWTGSKQYDPGKVGYHTEQFPGASLFDTAKPGNANTGHEFKDGPLRNGVIGPLLSHDDRMAIIEYLKSL</sequence>
<protein>
    <recommendedName>
        <fullName evidence="5">Cytochrome c domain-containing protein</fullName>
    </recommendedName>
</protein>
<name>A0A7S7NUX0_PALFE</name>
<feature type="domain" description="Cytochrome c" evidence="5">
    <location>
        <begin position="358"/>
        <end position="600"/>
    </location>
</feature>
<dbReference type="GO" id="GO:0046872">
    <property type="term" value="F:metal ion binding"/>
    <property type="evidence" value="ECO:0007669"/>
    <property type="project" value="UniProtKB-KW"/>
</dbReference>
<evidence type="ECO:0000313" key="6">
    <source>
        <dbReference type="EMBL" id="QOY90275.1"/>
    </source>
</evidence>
<dbReference type="GO" id="GO:0004130">
    <property type="term" value="F:cytochrome-c peroxidase activity"/>
    <property type="evidence" value="ECO:0007669"/>
    <property type="project" value="TreeGrafter"/>
</dbReference>
<dbReference type="InterPro" id="IPR051395">
    <property type="entry name" value="Cytochrome_c_Peroxidase/MauG"/>
</dbReference>
<dbReference type="GO" id="GO:0020037">
    <property type="term" value="F:heme binding"/>
    <property type="evidence" value="ECO:0007669"/>
    <property type="project" value="InterPro"/>
</dbReference>
<dbReference type="AlphaFoldDB" id="A0A7S7NUX0"/>
<gene>
    <name evidence="6" type="ORF">IRI77_10060</name>
</gene>
<dbReference type="EMBL" id="CP063849">
    <property type="protein sequence ID" value="QOY90275.1"/>
    <property type="molecule type" value="Genomic_DNA"/>
</dbReference>
<organism evidence="6 7">
    <name type="scientific">Paludibaculum fermentans</name>
    <dbReference type="NCBI Taxonomy" id="1473598"/>
    <lineage>
        <taxon>Bacteria</taxon>
        <taxon>Pseudomonadati</taxon>
        <taxon>Acidobacteriota</taxon>
        <taxon>Terriglobia</taxon>
        <taxon>Bryobacterales</taxon>
        <taxon>Bryobacteraceae</taxon>
        <taxon>Paludibaculum</taxon>
    </lineage>
</organism>
<evidence type="ECO:0000256" key="3">
    <source>
        <dbReference type="ARBA" id="ARBA00023004"/>
    </source>
</evidence>
<proteinExistence type="predicted"/>
<reference evidence="6 7" key="1">
    <citation type="submission" date="2020-10" db="EMBL/GenBank/DDBJ databases">
        <title>Complete genome sequence of Paludibaculum fermentans P105T, a facultatively anaerobic acidobacterium capable of dissimilatory Fe(III) reduction.</title>
        <authorList>
            <person name="Dedysh S.N."/>
            <person name="Beletsky A.V."/>
            <person name="Kulichevskaya I.S."/>
            <person name="Mardanov A.V."/>
            <person name="Ravin N.V."/>
        </authorList>
    </citation>
    <scope>NUCLEOTIDE SEQUENCE [LARGE SCALE GENOMIC DNA]</scope>
    <source>
        <strain evidence="6 7">P105</strain>
    </source>
</reference>
<dbReference type="Proteomes" id="UP000593892">
    <property type="component" value="Chromosome"/>
</dbReference>
<dbReference type="SUPFAM" id="SSF46626">
    <property type="entry name" value="Cytochrome c"/>
    <property type="match status" value="1"/>
</dbReference>
<dbReference type="InterPro" id="IPR009056">
    <property type="entry name" value="Cyt_c-like_dom"/>
</dbReference>
<evidence type="ECO:0000313" key="7">
    <source>
        <dbReference type="Proteomes" id="UP000593892"/>
    </source>
</evidence>
<keyword evidence="1 4" id="KW-0349">Heme</keyword>
<evidence type="ECO:0000256" key="1">
    <source>
        <dbReference type="ARBA" id="ARBA00022617"/>
    </source>
</evidence>
<keyword evidence="3 4" id="KW-0408">Iron</keyword>
<keyword evidence="7" id="KW-1185">Reference proteome</keyword>
<dbReference type="Gene3D" id="1.10.760.10">
    <property type="entry name" value="Cytochrome c-like domain"/>
    <property type="match status" value="1"/>
</dbReference>
<dbReference type="Pfam" id="PF21419">
    <property type="entry name" value="RoxA-like_Cyt-c"/>
    <property type="match status" value="1"/>
</dbReference>
<evidence type="ECO:0000256" key="4">
    <source>
        <dbReference type="PROSITE-ProRule" id="PRU00433"/>
    </source>
</evidence>
<evidence type="ECO:0000256" key="2">
    <source>
        <dbReference type="ARBA" id="ARBA00022723"/>
    </source>
</evidence>
<dbReference type="GO" id="GO:0009055">
    <property type="term" value="F:electron transfer activity"/>
    <property type="evidence" value="ECO:0007669"/>
    <property type="project" value="InterPro"/>
</dbReference>
<accession>A0A7S7NUX0</accession>
<dbReference type="PANTHER" id="PTHR30600:SF9">
    <property type="entry name" value="BLR7738 PROTEIN"/>
    <property type="match status" value="1"/>
</dbReference>
<dbReference type="PANTHER" id="PTHR30600">
    <property type="entry name" value="CYTOCHROME C PEROXIDASE-RELATED"/>
    <property type="match status" value="1"/>
</dbReference>